<dbReference type="RefSeq" id="WP_213126970.1">
    <property type="nucleotide sequence ID" value="NZ_JAGYPG010000005.1"/>
</dbReference>
<proteinExistence type="predicted"/>
<comment type="caution">
    <text evidence="1">The sequence shown here is derived from an EMBL/GenBank/DDBJ whole genome shotgun (WGS) entry which is preliminary data.</text>
</comment>
<keyword evidence="2" id="KW-1185">Reference proteome</keyword>
<reference evidence="1 2" key="1">
    <citation type="submission" date="2021-05" db="EMBL/GenBank/DDBJ databases">
        <title>Novel Bacillus species.</title>
        <authorList>
            <person name="Liu G."/>
        </authorList>
    </citation>
    <scope>NUCLEOTIDE SEQUENCE [LARGE SCALE GENOMIC DNA]</scope>
    <source>
        <strain evidence="2">FJAT-49780</strain>
    </source>
</reference>
<evidence type="ECO:0000313" key="2">
    <source>
        <dbReference type="Proteomes" id="UP000681414"/>
    </source>
</evidence>
<dbReference type="EMBL" id="JAGYPG010000005">
    <property type="protein sequence ID" value="MBS4197737.1"/>
    <property type="molecule type" value="Genomic_DNA"/>
</dbReference>
<sequence length="186" mass="22260">MRKRNINKRIKQWILSTTKAVHMNINLKTENTGVNMSYDFIHHFLGCDLSRVQKARNSMKKPISLETYIKALTMHELGHAMDREALLKSLPKTIEIFKMRRYHSESEYRNNGQLFQMIIEEHEMNIEFEETAWRNAEILNRIYGIVNWEDFYNVKEHSLATYRTLYTSDLLHYNNIVMEENRQTAS</sequence>
<organism evidence="1 2">
    <name type="scientific">Lederbergia citri</name>
    <dbReference type="NCBI Taxonomy" id="2833580"/>
    <lineage>
        <taxon>Bacteria</taxon>
        <taxon>Bacillati</taxon>
        <taxon>Bacillota</taxon>
        <taxon>Bacilli</taxon>
        <taxon>Bacillales</taxon>
        <taxon>Bacillaceae</taxon>
        <taxon>Lederbergia</taxon>
    </lineage>
</organism>
<evidence type="ECO:0000313" key="1">
    <source>
        <dbReference type="EMBL" id="MBS4197737.1"/>
    </source>
</evidence>
<gene>
    <name evidence="1" type="ORF">KHA97_22090</name>
</gene>
<dbReference type="Proteomes" id="UP000681414">
    <property type="component" value="Unassembled WGS sequence"/>
</dbReference>
<accession>A0A942TKK3</accession>
<dbReference type="AlphaFoldDB" id="A0A942TKK3"/>
<name>A0A942TKK3_9BACI</name>
<protein>
    <submittedName>
        <fullName evidence="1">Integrase</fullName>
    </submittedName>
</protein>